<name>A0A1Y4L2W8_9FIRM</name>
<dbReference type="Pfam" id="PF22671">
    <property type="entry name" value="Gp18_domIII_N"/>
    <property type="match status" value="1"/>
</dbReference>
<protein>
    <submittedName>
        <fullName evidence="6">Phage tail sheath protein</fullName>
    </submittedName>
</protein>
<feature type="domain" description="Phage tail sheath protein-like beta-sandwich" evidence="3">
    <location>
        <begin position="100"/>
        <end position="188"/>
    </location>
</feature>
<dbReference type="AlphaFoldDB" id="A0A1Y4L2W8"/>
<comment type="similarity">
    <text evidence="1">Belongs to the myoviridae tail sheath protein family.</text>
</comment>
<feature type="domain" description="Tail sheath protein Gp18-like" evidence="5">
    <location>
        <begin position="33"/>
        <end position="83"/>
    </location>
</feature>
<gene>
    <name evidence="6" type="ORF">B5F17_13430</name>
</gene>
<comment type="caution">
    <text evidence="6">The sequence shown here is derived from an EMBL/GenBank/DDBJ whole genome shotgun (WGS) entry which is preliminary data.</text>
</comment>
<dbReference type="Gene3D" id="3.40.50.11790">
    <property type="match status" value="1"/>
</dbReference>
<evidence type="ECO:0000259" key="2">
    <source>
        <dbReference type="Pfam" id="PF04984"/>
    </source>
</evidence>
<dbReference type="Gene3D" id="2.60.40.4290">
    <property type="match status" value="1"/>
</dbReference>
<dbReference type="Gene3D" id="3.30.1370.220">
    <property type="match status" value="1"/>
</dbReference>
<dbReference type="Proteomes" id="UP000195897">
    <property type="component" value="Unassembled WGS sequence"/>
</dbReference>
<dbReference type="EMBL" id="NFKK01000024">
    <property type="protein sequence ID" value="OUP51128.1"/>
    <property type="molecule type" value="Genomic_DNA"/>
</dbReference>
<feature type="domain" description="Tail sheath protein subtilisin-like" evidence="2">
    <location>
        <begin position="189"/>
        <end position="337"/>
    </location>
</feature>
<dbReference type="Pfam" id="PF04984">
    <property type="entry name" value="Phage_sheath_1"/>
    <property type="match status" value="1"/>
</dbReference>
<evidence type="ECO:0000313" key="7">
    <source>
        <dbReference type="Proteomes" id="UP000195897"/>
    </source>
</evidence>
<evidence type="ECO:0000259" key="5">
    <source>
        <dbReference type="Pfam" id="PF22671"/>
    </source>
</evidence>
<organism evidence="6 7">
    <name type="scientific">Butyricicoccus pullicaecorum</name>
    <dbReference type="NCBI Taxonomy" id="501571"/>
    <lineage>
        <taxon>Bacteria</taxon>
        <taxon>Bacillati</taxon>
        <taxon>Bacillota</taxon>
        <taxon>Clostridia</taxon>
        <taxon>Eubacteriales</taxon>
        <taxon>Butyricicoccaceae</taxon>
        <taxon>Butyricicoccus</taxon>
    </lineage>
</organism>
<sequence length="445" mass="47224">MAGGTWTTQNKVRPGVYIRFATGTGLGLTVGNRGTVAICEPMSWGPVGQVMTVVNGEDTTPYCGYPITDPGAMFLREIFKGTNRTAAPQQVLLYRPAADSAQAATGTIGTMTVTALYTGTRGNDITVVVTEDADDEGTFTVSTVVDGAIVDTQTGANISDLVANDWVTFSGKGAITASTGQALSGGSDGTVQAAAYATFLTTIEAYDFDILIYDGSDSATLTAMQSFVERMANDNGQYCQLVAAEMTNPNSRFVINNETGVTLSDGTELTAQQVCWWLGGAQAGAQYNQSLTYAAYPDAVAVEPVLTNSQIISAINAGQLVLIAENGQVKIETDINSLTTFTPEIGKVYRKNRVMRLCNTIANDIYQQFAANYIGIVNNNDAGRSQFRAAIVGYMIDLQGEQAIQNFSSDDVEVLPGNDIDSIIVNLAIQAVDSVEKIYMTVTVS</sequence>
<dbReference type="InterPro" id="IPR035326">
    <property type="entry name" value="Beta_sandwich_Seath"/>
</dbReference>
<dbReference type="Gene3D" id="3.30.360.90">
    <property type="match status" value="1"/>
</dbReference>
<dbReference type="Pfam" id="PF17481">
    <property type="entry name" value="Phage_sheath_domII"/>
    <property type="match status" value="1"/>
</dbReference>
<dbReference type="RefSeq" id="WP_087374626.1">
    <property type="nucleotide sequence ID" value="NZ_NFKK01000024.1"/>
</dbReference>
<dbReference type="InterPro" id="IPR020287">
    <property type="entry name" value="Tail_sheath_C"/>
</dbReference>
<evidence type="ECO:0000256" key="1">
    <source>
        <dbReference type="ARBA" id="ARBA00008005"/>
    </source>
</evidence>
<dbReference type="InterPro" id="IPR035089">
    <property type="entry name" value="Phage_sheath_subtilisin"/>
</dbReference>
<reference evidence="7" key="1">
    <citation type="submission" date="2017-04" db="EMBL/GenBank/DDBJ databases">
        <title>Function of individual gut microbiota members based on whole genome sequencing of pure cultures obtained from chicken caecum.</title>
        <authorList>
            <person name="Medvecky M."/>
            <person name="Cejkova D."/>
            <person name="Polansky O."/>
            <person name="Karasova D."/>
            <person name="Kubasova T."/>
            <person name="Cizek A."/>
            <person name="Rychlik I."/>
        </authorList>
    </citation>
    <scope>NUCLEOTIDE SEQUENCE [LARGE SCALE GENOMIC DNA]</scope>
    <source>
        <strain evidence="7">An180</strain>
    </source>
</reference>
<evidence type="ECO:0000259" key="4">
    <source>
        <dbReference type="Pfam" id="PF17482"/>
    </source>
</evidence>
<dbReference type="Gene3D" id="3.30.1490.360">
    <property type="match status" value="1"/>
</dbReference>
<proteinExistence type="inferred from homology"/>
<dbReference type="InterPro" id="IPR054564">
    <property type="entry name" value="Gp18_domIII_N"/>
</dbReference>
<evidence type="ECO:0000259" key="3">
    <source>
        <dbReference type="Pfam" id="PF17481"/>
    </source>
</evidence>
<dbReference type="Pfam" id="PF17482">
    <property type="entry name" value="Phage_sheath_1C"/>
    <property type="match status" value="1"/>
</dbReference>
<evidence type="ECO:0000313" key="6">
    <source>
        <dbReference type="EMBL" id="OUP51128.1"/>
    </source>
</evidence>
<accession>A0A1Y4L2W8</accession>
<feature type="domain" description="Tail sheath protein C-terminal" evidence="4">
    <location>
        <begin position="347"/>
        <end position="444"/>
    </location>
</feature>